<feature type="region of interest" description="Disordered" evidence="3">
    <location>
        <begin position="942"/>
        <end position="961"/>
    </location>
</feature>
<feature type="compositionally biased region" description="Pro residues" evidence="3">
    <location>
        <begin position="528"/>
        <end position="538"/>
    </location>
</feature>
<dbReference type="EMBL" id="JAPEUY010000001">
    <property type="protein sequence ID" value="KAJ4377375.1"/>
    <property type="molecule type" value="Genomic_DNA"/>
</dbReference>
<feature type="compositionally biased region" description="Basic and acidic residues" evidence="3">
    <location>
        <begin position="360"/>
        <end position="384"/>
    </location>
</feature>
<feature type="region of interest" description="Disordered" evidence="3">
    <location>
        <begin position="1053"/>
        <end position="1076"/>
    </location>
</feature>
<feature type="compositionally biased region" description="Basic residues" evidence="3">
    <location>
        <begin position="849"/>
        <end position="870"/>
    </location>
</feature>
<feature type="compositionally biased region" description="Polar residues" evidence="3">
    <location>
        <begin position="1336"/>
        <end position="1347"/>
    </location>
</feature>
<feature type="domain" description="Chromo" evidence="4">
    <location>
        <begin position="777"/>
        <end position="816"/>
    </location>
</feature>
<dbReference type="InterPro" id="IPR008942">
    <property type="entry name" value="ENTH_VHS"/>
</dbReference>
<feature type="compositionally biased region" description="Basic residues" evidence="3">
    <location>
        <begin position="486"/>
        <end position="495"/>
    </location>
</feature>
<feature type="compositionally biased region" description="Basic and acidic residues" evidence="3">
    <location>
        <begin position="1011"/>
        <end position="1021"/>
    </location>
</feature>
<feature type="compositionally biased region" description="Basic and acidic residues" evidence="3">
    <location>
        <begin position="1349"/>
        <end position="1377"/>
    </location>
</feature>
<organism evidence="5 6">
    <name type="scientific">Neocucurbitaria cava</name>
    <dbReference type="NCBI Taxonomy" id="798079"/>
    <lineage>
        <taxon>Eukaryota</taxon>
        <taxon>Fungi</taxon>
        <taxon>Dikarya</taxon>
        <taxon>Ascomycota</taxon>
        <taxon>Pezizomycotina</taxon>
        <taxon>Dothideomycetes</taxon>
        <taxon>Pleosporomycetidae</taxon>
        <taxon>Pleosporales</taxon>
        <taxon>Pleosporineae</taxon>
        <taxon>Cucurbitariaceae</taxon>
        <taxon>Neocucurbitaria</taxon>
    </lineage>
</organism>
<feature type="compositionally biased region" description="Polar residues" evidence="3">
    <location>
        <begin position="1278"/>
        <end position="1288"/>
    </location>
</feature>
<accession>A0A9W9CQW6</accession>
<dbReference type="InterPro" id="IPR016197">
    <property type="entry name" value="Chromo-like_dom_sf"/>
</dbReference>
<dbReference type="Proteomes" id="UP001140560">
    <property type="component" value="Unassembled WGS sequence"/>
</dbReference>
<feature type="compositionally biased region" description="Low complexity" evidence="3">
    <location>
        <begin position="593"/>
        <end position="648"/>
    </location>
</feature>
<reference evidence="5" key="1">
    <citation type="submission" date="2022-10" db="EMBL/GenBank/DDBJ databases">
        <title>Tapping the CABI collections for fungal endophytes: first genome assemblies for Collariella, Neodidymelliopsis, Ascochyta clinopodiicola, Didymella pomorum, Didymosphaeria variabile, Neocosmospora piperis and Neocucurbitaria cava.</title>
        <authorList>
            <person name="Hill R."/>
        </authorList>
    </citation>
    <scope>NUCLEOTIDE SEQUENCE</scope>
    <source>
        <strain evidence="5">IMI 356814</strain>
    </source>
</reference>
<dbReference type="CDD" id="cd00024">
    <property type="entry name" value="CD_CSD"/>
    <property type="match status" value="1"/>
</dbReference>
<dbReference type="Gene3D" id="2.40.50.40">
    <property type="match status" value="1"/>
</dbReference>
<feature type="compositionally biased region" description="Polar residues" evidence="3">
    <location>
        <begin position="463"/>
        <end position="474"/>
    </location>
</feature>
<evidence type="ECO:0000313" key="6">
    <source>
        <dbReference type="Proteomes" id="UP001140560"/>
    </source>
</evidence>
<dbReference type="InterPro" id="IPR038609">
    <property type="entry name" value="HDA1_su2/3_sf"/>
</dbReference>
<feature type="region of interest" description="Disordered" evidence="3">
    <location>
        <begin position="831"/>
        <end position="931"/>
    </location>
</feature>
<feature type="compositionally biased region" description="Polar residues" evidence="3">
    <location>
        <begin position="512"/>
        <end position="525"/>
    </location>
</feature>
<dbReference type="Gene3D" id="1.25.40.90">
    <property type="match status" value="1"/>
</dbReference>
<feature type="compositionally biased region" description="Polar residues" evidence="3">
    <location>
        <begin position="1242"/>
        <end position="1270"/>
    </location>
</feature>
<feature type="region of interest" description="Disordered" evidence="3">
    <location>
        <begin position="2154"/>
        <end position="2199"/>
    </location>
</feature>
<feature type="compositionally biased region" description="Polar residues" evidence="3">
    <location>
        <begin position="952"/>
        <end position="961"/>
    </location>
</feature>
<evidence type="ECO:0000313" key="5">
    <source>
        <dbReference type="EMBL" id="KAJ4377375.1"/>
    </source>
</evidence>
<feature type="compositionally biased region" description="Polar residues" evidence="3">
    <location>
        <begin position="1410"/>
        <end position="1419"/>
    </location>
</feature>
<evidence type="ECO:0000256" key="2">
    <source>
        <dbReference type="SAM" id="Coils"/>
    </source>
</evidence>
<comment type="subunit">
    <text evidence="1">Component of the NuA4 histone acetyltransferase complex.</text>
</comment>
<feature type="compositionally biased region" description="Basic and acidic residues" evidence="3">
    <location>
        <begin position="436"/>
        <end position="462"/>
    </location>
</feature>
<evidence type="ECO:0000256" key="1">
    <source>
        <dbReference type="ARBA" id="ARBA00011353"/>
    </source>
</evidence>
<feature type="region of interest" description="Disordered" evidence="3">
    <location>
        <begin position="741"/>
        <end position="771"/>
    </location>
</feature>
<dbReference type="OrthoDB" id="3647690at2759"/>
<feature type="compositionally biased region" description="Basic and acidic residues" evidence="3">
    <location>
        <begin position="1169"/>
        <end position="1189"/>
    </location>
</feature>
<dbReference type="Gene3D" id="3.40.50.12360">
    <property type="match status" value="1"/>
</dbReference>
<dbReference type="PROSITE" id="PS50013">
    <property type="entry name" value="CHROMO_2"/>
    <property type="match status" value="1"/>
</dbReference>
<feature type="compositionally biased region" description="Low complexity" evidence="3">
    <location>
        <begin position="942"/>
        <end position="951"/>
    </location>
</feature>
<feature type="compositionally biased region" description="Gly residues" evidence="3">
    <location>
        <begin position="649"/>
        <end position="669"/>
    </location>
</feature>
<feature type="region of interest" description="Disordered" evidence="3">
    <location>
        <begin position="360"/>
        <end position="694"/>
    </location>
</feature>
<feature type="compositionally biased region" description="Basic and acidic residues" evidence="3">
    <location>
        <begin position="1428"/>
        <end position="1439"/>
    </location>
</feature>
<feature type="coiled-coil region" evidence="2">
    <location>
        <begin position="1996"/>
        <end position="2069"/>
    </location>
</feature>
<feature type="region of interest" description="Disordered" evidence="3">
    <location>
        <begin position="997"/>
        <end position="1021"/>
    </location>
</feature>
<feature type="compositionally biased region" description="Acidic residues" evidence="3">
    <location>
        <begin position="1558"/>
        <end position="1572"/>
    </location>
</feature>
<feature type="compositionally biased region" description="Polar residues" evidence="3">
    <location>
        <begin position="1452"/>
        <end position="1469"/>
    </location>
</feature>
<evidence type="ECO:0000259" key="4">
    <source>
        <dbReference type="PROSITE" id="PS50013"/>
    </source>
</evidence>
<keyword evidence="2" id="KW-0175">Coiled coil</keyword>
<dbReference type="SUPFAM" id="SSF54160">
    <property type="entry name" value="Chromo domain-like"/>
    <property type="match status" value="1"/>
</dbReference>
<feature type="compositionally biased region" description="Polar residues" evidence="3">
    <location>
        <begin position="760"/>
        <end position="771"/>
    </location>
</feature>
<sequence length="2199" mass="244589">MAQSDEAKHANTDLIIAQLKFKQALKTEDIEARLPPVSVELSAQFFSALDAVLEKNTSIHVQKCTEWIVKHITGSKTRTLVLGGYLVSVSKSVIVVQQLAGKAPSAAPTPVKKAIRNCIDLLLIVNDVLHADKFHRRSNSNHGTFGTECADSIRELVELAASCIREKNTQAEKKLRALLKFWALNQLVSTQDIEVLQKRADEALLLAQGGVRKRHYLLPEYHGDPSAPWHELPASYMLEPLIKYPQRSINPSQIKIAKFGKKEPSPHVRNLLDQFFEKIDLECVPTGKTQTDSDDKEDVPKFPVQTDKYDMWLDPMAQTVKQIKGTEDRAIVSTTYGWSSKFCEDMREHNVPENIKIAREDFQRMGEDEEVREPPQRRREEEGNSSRGRRHEEDDYPNQPRHRRRRSSSGSDYRREHSRDRRGSSVSYDSPRSRSVSRDRSYDRHDRQPKDERRDSDDRRDNYVNNASGQSRRPSQFRGKGSSYSKSRRRGKNRTNRNAGSSGRNYYAVPPQMSQAPQNFGEGSSQAPNPPFPVPPFAPQVGLPGQFPGSFPIGQFPSNLQFPPPLQSQGPGGFMPPPLPPNFSGPFPPPMPNMTAMPSNSYNRGNQFGNHQGNQYGNHQGNQQGNQYANQQGNHHQGNLQGHNQGYDNNGGYGQNSGGFGGGRGGYGPRGNYQRGGYNNRGGYGASQRGPRNCSPRIVPRPLSYCYHAVNHNSTFRTLPIDHGYNLELYNNSQRFCRVMALPKRTRNSKRRESSKRPEYTTSSDSEHSQTASSEWWEADCILEEKVRGRKRQYLIKWKGIDPATGQEYPPNWETEDCANELLVESWEQEKANKGVAGPAGNTGSGSKGKGHLRRQQHALRTPRRNRKSRAVQSSPEPAARSPLLPTVSSTPARDSTTPTVGHSTVTTPVSAPKCSSQRASPRIQIIQRRNSFNREEYDRFSQIAASQQASTQPRTQETDLNSSQLFDAARPFSLHIVPDSQSSAGEGSFIPITQQTGFSSQQSSDIDASQDEKEATQDSVRLHDSHLHIDPITNKELQGIFEIVQAASRAASPATSIPETVPETTADSQSQHRRIDTEDQRVISETLDTFEGASQAAQAVAEDGGPDIDQEYAEQITAEGESERRQEESITQEYDTFPDSVGGAVEEAQVLPGDNPIVIDIGTQSRPPVEDQRTSDRAKEPADDKAHEISQPQSSQQIGPWDSQKSLAKEGNFHLRGSTDVDLGANPVPQTQPAEILVQGSIDSVTVPESSENTPQEPELASTTHNSLSAVIDQPQLDGQQGDSTAEFNHIPQFDTEEAIRRRDFALSPHAPRSSEHSTESREQNAQVLPGEPDFSTQEETTQSIRPSVEEDYIHNRAGSESRHDSSQETPERQLKSVENSSSPIPQPPSQSLDTVASKLPSRPVTPGLITSSSTMASHDTGDDVAQELKERLAKRQAENPFTPKRRIFRSSFTPSATALNPESSAAAPTSAGRFLEANAAEGTRSPSAVPDRSPASQAPTSLRTVAFASNSTVPVAEQHEKEMASSASIAPQQVDINVMVTGEESAMPSHVPTSTEPEDEELSDINDDSESVLNDDLSLEREEYIVPLFIEGRQCDMYTEHLKYKKELLEAFLADTNNFDQLAQVEEVLSHLRALETHIDLVFAEAEPASWVGTNPGTQVEFAAQFGMENSVKFRFLHTLFHHLRDKDKHIVLVTAADNGALFDILETFCRAKFINYSVPTRGRQAIPQNVEGALTVTILPGDSAPVIRSPDLIVCLDGFQEAAQIRQMNWARSSGKDIVPVLHLVIPRSVGHIERYVSPALGHKERLHTILASLAQMHGDIGKPMDEDSPRAPIAAEMVVDWFVAANDDEGLSWPLPSIGSVKNVIEYQTQMSQASHTSAISPVPERNKRPLDDEALDPAKRMRFTPQPQGVPGSNVNHEPGVTHISDSMPGTAANVASLRRQLAQIEEAYRKERDARKAEEQRFSDHEEMWDKQQTVHENLTREYRLLLGQQKSTEEKLETMTTNNETLRNRLADRTTEMKQLNDQLDEQRATHLLSEDEKIAEITRLRQELTTTQAERQKALRNVQTTESTLEYTKEQYRLAQDTATSSQSLMEELTASNAKLQHQASGQPAKLKALHLDRQAENQDRQIKSLRAENLILKRTLGQKEEELQRLRSNPGRAGVGTRAQSVTPQPKVRSRAASPMGGRLSNLRNG</sequence>
<dbReference type="InterPro" id="IPR000953">
    <property type="entry name" value="Chromo/chromo_shadow_dom"/>
</dbReference>
<feature type="compositionally biased region" description="Polar residues" evidence="3">
    <location>
        <begin position="1054"/>
        <end position="1070"/>
    </location>
</feature>
<feature type="region of interest" description="Disordered" evidence="3">
    <location>
        <begin position="1151"/>
        <end position="1504"/>
    </location>
</feature>
<evidence type="ECO:0000256" key="3">
    <source>
        <dbReference type="SAM" id="MobiDB-lite"/>
    </source>
</evidence>
<feature type="region of interest" description="Disordered" evidence="3">
    <location>
        <begin position="1546"/>
        <end position="1573"/>
    </location>
</feature>
<protein>
    <recommendedName>
        <fullName evidence="4">Chromo domain-containing protein</fullName>
    </recommendedName>
</protein>
<dbReference type="InterPro" id="IPR006569">
    <property type="entry name" value="CID_dom"/>
</dbReference>
<feature type="compositionally biased region" description="Low complexity" evidence="3">
    <location>
        <begin position="896"/>
        <end position="911"/>
    </location>
</feature>
<feature type="compositionally biased region" description="Low complexity" evidence="3">
    <location>
        <begin position="424"/>
        <end position="434"/>
    </location>
</feature>
<feature type="compositionally biased region" description="Pro residues" evidence="3">
    <location>
        <begin position="574"/>
        <end position="592"/>
    </location>
</feature>
<dbReference type="GO" id="GO:0006338">
    <property type="term" value="P:chromatin remodeling"/>
    <property type="evidence" value="ECO:0007669"/>
    <property type="project" value="UniProtKB-ARBA"/>
</dbReference>
<feature type="compositionally biased region" description="Basic and acidic residues" evidence="3">
    <location>
        <begin position="1314"/>
        <end position="1324"/>
    </location>
</feature>
<feature type="compositionally biased region" description="Basic and acidic residues" evidence="3">
    <location>
        <begin position="1208"/>
        <end position="1220"/>
    </location>
</feature>
<proteinExistence type="predicted"/>
<name>A0A9W9CQW6_9PLEO</name>
<keyword evidence="6" id="KW-1185">Reference proteome</keyword>
<gene>
    <name evidence="5" type="ORF">N0V83_000200</name>
</gene>
<feature type="compositionally biased region" description="Low complexity" evidence="3">
    <location>
        <begin position="997"/>
        <end position="1008"/>
    </location>
</feature>
<feature type="compositionally biased region" description="Basic and acidic residues" evidence="3">
    <location>
        <begin position="412"/>
        <end position="423"/>
    </location>
</feature>
<comment type="caution">
    <text evidence="5">The sequence shown here is derived from an EMBL/GenBank/DDBJ whole genome shotgun (WGS) entry which is preliminary data.</text>
</comment>
<dbReference type="Pfam" id="PF04818">
    <property type="entry name" value="CID"/>
    <property type="match status" value="1"/>
</dbReference>
<feature type="coiled-coil region" evidence="2">
    <location>
        <begin position="1940"/>
        <end position="1967"/>
    </location>
</feature>